<protein>
    <submittedName>
        <fullName evidence="1">Uncharacterized protein</fullName>
    </submittedName>
</protein>
<reference evidence="1" key="1">
    <citation type="journal article" date="2009" name="Rice">
        <title>De Novo Next Generation Sequencing of Plant Genomes.</title>
        <authorList>
            <person name="Rounsley S."/>
            <person name="Marri P.R."/>
            <person name="Yu Y."/>
            <person name="He R."/>
            <person name="Sisneros N."/>
            <person name="Goicoechea J.L."/>
            <person name="Lee S.J."/>
            <person name="Angelova A."/>
            <person name="Kudrna D."/>
            <person name="Luo M."/>
            <person name="Affourtit J."/>
            <person name="Desany B."/>
            <person name="Knight J."/>
            <person name="Niazi F."/>
            <person name="Egholm M."/>
            <person name="Wing R.A."/>
        </authorList>
    </citation>
    <scope>NUCLEOTIDE SEQUENCE [LARGE SCALE GENOMIC DNA]</scope>
    <source>
        <strain evidence="1">cv. IRGC 105608</strain>
    </source>
</reference>
<dbReference type="EnsemblPlants" id="OBART01G02150.1">
    <property type="protein sequence ID" value="OBART01G02150.1"/>
    <property type="gene ID" value="OBART01G02150"/>
</dbReference>
<dbReference type="AlphaFoldDB" id="A0A0D3EJ98"/>
<dbReference type="Gramene" id="OBART01G02150.1">
    <property type="protein sequence ID" value="OBART01G02150.1"/>
    <property type="gene ID" value="OBART01G02150"/>
</dbReference>
<evidence type="ECO:0000313" key="1">
    <source>
        <dbReference type="EnsemblPlants" id="OBART01G02150.1"/>
    </source>
</evidence>
<keyword evidence="2" id="KW-1185">Reference proteome</keyword>
<reference evidence="1" key="2">
    <citation type="submission" date="2015-03" db="UniProtKB">
        <authorList>
            <consortium name="EnsemblPlants"/>
        </authorList>
    </citation>
    <scope>IDENTIFICATION</scope>
</reference>
<proteinExistence type="predicted"/>
<name>A0A0D3EJ98_9ORYZ</name>
<evidence type="ECO:0000313" key="2">
    <source>
        <dbReference type="Proteomes" id="UP000026960"/>
    </source>
</evidence>
<sequence length="18" mass="2063">MAVRDHRRVLPGARRSVS</sequence>
<accession>A0A0D3EJ98</accession>
<dbReference type="Proteomes" id="UP000026960">
    <property type="component" value="Chromosome 1"/>
</dbReference>
<dbReference type="HOGENOM" id="CLU_3431113_0_0_1"/>
<organism evidence="1">
    <name type="scientific">Oryza barthii</name>
    <dbReference type="NCBI Taxonomy" id="65489"/>
    <lineage>
        <taxon>Eukaryota</taxon>
        <taxon>Viridiplantae</taxon>
        <taxon>Streptophyta</taxon>
        <taxon>Embryophyta</taxon>
        <taxon>Tracheophyta</taxon>
        <taxon>Spermatophyta</taxon>
        <taxon>Magnoliopsida</taxon>
        <taxon>Liliopsida</taxon>
        <taxon>Poales</taxon>
        <taxon>Poaceae</taxon>
        <taxon>BOP clade</taxon>
        <taxon>Oryzoideae</taxon>
        <taxon>Oryzeae</taxon>
        <taxon>Oryzinae</taxon>
        <taxon>Oryza</taxon>
    </lineage>
</organism>